<evidence type="ECO:0000313" key="8">
    <source>
        <dbReference type="Proteomes" id="UP001403385"/>
    </source>
</evidence>
<evidence type="ECO:0000256" key="2">
    <source>
        <dbReference type="ARBA" id="ARBA00022803"/>
    </source>
</evidence>
<gene>
    <name evidence="7" type="ORF">AAG747_09885</name>
</gene>
<dbReference type="InterPro" id="IPR036097">
    <property type="entry name" value="HisK_dim/P_sf"/>
</dbReference>
<evidence type="ECO:0000313" key="7">
    <source>
        <dbReference type="EMBL" id="MEN7548220.1"/>
    </source>
</evidence>
<keyword evidence="8" id="KW-1185">Reference proteome</keyword>
<dbReference type="EMBL" id="JBDKWZ010000005">
    <property type="protein sequence ID" value="MEN7548220.1"/>
    <property type="molecule type" value="Genomic_DNA"/>
</dbReference>
<feature type="repeat" description="TPR" evidence="3">
    <location>
        <begin position="272"/>
        <end position="305"/>
    </location>
</feature>
<feature type="chain" id="PRO_5043891942" description="Tetratricopeptide repeat protein" evidence="6">
    <location>
        <begin position="23"/>
        <end position="538"/>
    </location>
</feature>
<dbReference type="PANTHER" id="PTHR45641:SF19">
    <property type="entry name" value="NEPHROCYSTIN-3"/>
    <property type="match status" value="1"/>
</dbReference>
<dbReference type="InterPro" id="IPR019734">
    <property type="entry name" value="TPR_rpt"/>
</dbReference>
<sequence>MNPLLYLWILIVLFPLSSTSKAFDDTLDAMQILQLLDSAKAYTYLDIDRADDLIDSAYQQSVQHDYYQGIIRSKISRAYLLYKQSKYEASLYLYSECLANSQKHQYTRGIIDAYYGIGNVFSAFSQYSLAYKNYLKALKLAEEIHYKEGVAGNKNALGVISLHLQNYPDALSFLRQSVVTFEQLKHVRSAGIVYNNIGRTYYKIGQLDSAHWYFQKAQQYFEESKTYRNYFISDIHFAKLFLLQKNYILAIAHAEKGLHYFTEEYNNVKLQYEALEVLGKTYLAMGKVNKSEEIFLKALGLTSQGEFLAELVQTYQNLSLLYHQKGDYQAAYQALTQNQKWADSLAIHQNNQYVKALQLEFNIEQKNKENALLKAQVEQQLLILTAIGIVLLFSVLLAILIYRFYHRKKILNRELVALNIKYLEQKEQLAAMTEELSNQNEYISQMNIDLEKKVMEHTLDLRVKNKQLEEYAYFNAHNVRGPLARLLGLINLLNYGIADLHNDGILEKIQITAQELDEVIKSINHILRKRESTMQPDL</sequence>
<keyword evidence="1" id="KW-0677">Repeat</keyword>
<feature type="repeat" description="TPR" evidence="3">
    <location>
        <begin position="191"/>
        <end position="224"/>
    </location>
</feature>
<feature type="coiled-coil region" evidence="4">
    <location>
        <begin position="408"/>
        <end position="435"/>
    </location>
</feature>
<evidence type="ECO:0000256" key="4">
    <source>
        <dbReference type="SAM" id="Coils"/>
    </source>
</evidence>
<evidence type="ECO:0000256" key="6">
    <source>
        <dbReference type="SAM" id="SignalP"/>
    </source>
</evidence>
<dbReference type="SMART" id="SM00028">
    <property type="entry name" value="TPR"/>
    <property type="match status" value="5"/>
</dbReference>
<proteinExistence type="predicted"/>
<evidence type="ECO:0000256" key="1">
    <source>
        <dbReference type="ARBA" id="ARBA00022737"/>
    </source>
</evidence>
<comment type="caution">
    <text evidence="7">The sequence shown here is derived from an EMBL/GenBank/DDBJ whole genome shotgun (WGS) entry which is preliminary data.</text>
</comment>
<feature type="repeat" description="TPR" evidence="3">
    <location>
        <begin position="111"/>
        <end position="144"/>
    </location>
</feature>
<dbReference type="GO" id="GO:0000155">
    <property type="term" value="F:phosphorelay sensor kinase activity"/>
    <property type="evidence" value="ECO:0007669"/>
    <property type="project" value="InterPro"/>
</dbReference>
<feature type="transmembrane region" description="Helical" evidence="5">
    <location>
        <begin position="381"/>
        <end position="405"/>
    </location>
</feature>
<dbReference type="SUPFAM" id="SSF47384">
    <property type="entry name" value="Homodimeric domain of signal transducing histidine kinase"/>
    <property type="match status" value="1"/>
</dbReference>
<dbReference type="AlphaFoldDB" id="A0AAW9S6Z1"/>
<dbReference type="InterPro" id="IPR011990">
    <property type="entry name" value="TPR-like_helical_dom_sf"/>
</dbReference>
<dbReference type="SUPFAM" id="SSF48452">
    <property type="entry name" value="TPR-like"/>
    <property type="match status" value="2"/>
</dbReference>
<evidence type="ECO:0000256" key="5">
    <source>
        <dbReference type="SAM" id="Phobius"/>
    </source>
</evidence>
<keyword evidence="5" id="KW-0472">Membrane</keyword>
<evidence type="ECO:0008006" key="9">
    <source>
        <dbReference type="Google" id="ProtNLM"/>
    </source>
</evidence>
<keyword evidence="5" id="KW-1133">Transmembrane helix</keyword>
<dbReference type="Gene3D" id="1.25.40.10">
    <property type="entry name" value="Tetratricopeptide repeat domain"/>
    <property type="match status" value="2"/>
</dbReference>
<dbReference type="PANTHER" id="PTHR45641">
    <property type="entry name" value="TETRATRICOPEPTIDE REPEAT PROTEIN (AFU_ORTHOLOGUE AFUA_6G03870)"/>
    <property type="match status" value="1"/>
</dbReference>
<dbReference type="Proteomes" id="UP001403385">
    <property type="component" value="Unassembled WGS sequence"/>
</dbReference>
<name>A0AAW9S6Z1_9BACT</name>
<evidence type="ECO:0000256" key="3">
    <source>
        <dbReference type="PROSITE-ProRule" id="PRU00339"/>
    </source>
</evidence>
<feature type="signal peptide" evidence="6">
    <location>
        <begin position="1"/>
        <end position="22"/>
    </location>
</feature>
<dbReference type="Pfam" id="PF13181">
    <property type="entry name" value="TPR_8"/>
    <property type="match status" value="3"/>
</dbReference>
<keyword evidence="6" id="KW-0732">Signal</keyword>
<dbReference type="PROSITE" id="PS50005">
    <property type="entry name" value="TPR"/>
    <property type="match status" value="3"/>
</dbReference>
<keyword evidence="5" id="KW-0812">Transmembrane</keyword>
<dbReference type="RefSeq" id="WP_346821000.1">
    <property type="nucleotide sequence ID" value="NZ_JBDKWZ010000005.1"/>
</dbReference>
<organism evidence="7 8">
    <name type="scientific">Rapidithrix thailandica</name>
    <dbReference type="NCBI Taxonomy" id="413964"/>
    <lineage>
        <taxon>Bacteria</taxon>
        <taxon>Pseudomonadati</taxon>
        <taxon>Bacteroidota</taxon>
        <taxon>Cytophagia</taxon>
        <taxon>Cytophagales</taxon>
        <taxon>Flammeovirgaceae</taxon>
        <taxon>Rapidithrix</taxon>
    </lineage>
</organism>
<accession>A0AAW9S6Z1</accession>
<keyword evidence="2 3" id="KW-0802">TPR repeat</keyword>
<protein>
    <recommendedName>
        <fullName evidence="9">Tetratricopeptide repeat protein</fullName>
    </recommendedName>
</protein>
<keyword evidence="4" id="KW-0175">Coiled coil</keyword>
<reference evidence="7 8" key="1">
    <citation type="submission" date="2024-04" db="EMBL/GenBank/DDBJ databases">
        <title>Novel genus in family Flammeovirgaceae.</title>
        <authorList>
            <person name="Nguyen T.H."/>
            <person name="Vuong T.Q."/>
            <person name="Le H."/>
            <person name="Kim S.-G."/>
        </authorList>
    </citation>
    <scope>NUCLEOTIDE SEQUENCE [LARGE SCALE GENOMIC DNA]</scope>
    <source>
        <strain evidence="7 8">JCM 23209</strain>
    </source>
</reference>